<feature type="chain" id="PRO_5040329818" evidence="5">
    <location>
        <begin position="19"/>
        <end position="410"/>
    </location>
</feature>
<evidence type="ECO:0000313" key="7">
    <source>
        <dbReference type="EMBL" id="KAF9486196.1"/>
    </source>
</evidence>
<dbReference type="PANTHER" id="PTHR47966">
    <property type="entry name" value="BETA-SITE APP-CLEAVING ENZYME, ISOFORM A-RELATED"/>
    <property type="match status" value="1"/>
</dbReference>
<keyword evidence="4" id="KW-0645">Protease</keyword>
<reference evidence="7" key="1">
    <citation type="submission" date="2020-11" db="EMBL/GenBank/DDBJ databases">
        <authorList>
            <consortium name="DOE Joint Genome Institute"/>
            <person name="Ahrendt S."/>
            <person name="Riley R."/>
            <person name="Andreopoulos W."/>
            <person name="Labutti K."/>
            <person name="Pangilinan J."/>
            <person name="Ruiz-Duenas F.J."/>
            <person name="Barrasa J.M."/>
            <person name="Sanchez-Garcia M."/>
            <person name="Camarero S."/>
            <person name="Miyauchi S."/>
            <person name="Serrano A."/>
            <person name="Linde D."/>
            <person name="Babiker R."/>
            <person name="Drula E."/>
            <person name="Ayuso-Fernandez I."/>
            <person name="Pacheco R."/>
            <person name="Padilla G."/>
            <person name="Ferreira P."/>
            <person name="Barriuso J."/>
            <person name="Kellner H."/>
            <person name="Castanera R."/>
            <person name="Alfaro M."/>
            <person name="Ramirez L."/>
            <person name="Pisabarro A.G."/>
            <person name="Kuo A."/>
            <person name="Tritt A."/>
            <person name="Lipzen A."/>
            <person name="He G."/>
            <person name="Yan M."/>
            <person name="Ng V."/>
            <person name="Cullen D."/>
            <person name="Martin F."/>
            <person name="Rosso M.-N."/>
            <person name="Henrissat B."/>
            <person name="Hibbett D."/>
            <person name="Martinez A.T."/>
            <person name="Grigoriev I.V."/>
        </authorList>
    </citation>
    <scope>NUCLEOTIDE SEQUENCE</scope>
    <source>
        <strain evidence="7">CIRM-BRFM 674</strain>
    </source>
</reference>
<feature type="domain" description="Peptidase A1" evidence="6">
    <location>
        <begin position="83"/>
        <end position="400"/>
    </location>
</feature>
<comment type="similarity">
    <text evidence="1 4">Belongs to the peptidase A1 family.</text>
</comment>
<keyword evidence="5" id="KW-0732">Signal</keyword>
<evidence type="ECO:0000313" key="8">
    <source>
        <dbReference type="Proteomes" id="UP000807469"/>
    </source>
</evidence>
<proteinExistence type="inferred from homology"/>
<keyword evidence="2 4" id="KW-0064">Aspartyl protease</keyword>
<keyword evidence="8" id="KW-1185">Reference proteome</keyword>
<dbReference type="EMBL" id="MU155131">
    <property type="protein sequence ID" value="KAF9486196.1"/>
    <property type="molecule type" value="Genomic_DNA"/>
</dbReference>
<organism evidence="7 8">
    <name type="scientific">Pholiota conissans</name>
    <dbReference type="NCBI Taxonomy" id="109636"/>
    <lineage>
        <taxon>Eukaryota</taxon>
        <taxon>Fungi</taxon>
        <taxon>Dikarya</taxon>
        <taxon>Basidiomycota</taxon>
        <taxon>Agaricomycotina</taxon>
        <taxon>Agaricomycetes</taxon>
        <taxon>Agaricomycetidae</taxon>
        <taxon>Agaricales</taxon>
        <taxon>Agaricineae</taxon>
        <taxon>Strophariaceae</taxon>
        <taxon>Pholiota</taxon>
    </lineage>
</organism>
<dbReference type="Pfam" id="PF00026">
    <property type="entry name" value="Asp"/>
    <property type="match status" value="1"/>
</dbReference>
<dbReference type="AlphaFoldDB" id="A0A9P5ZHY7"/>
<evidence type="ECO:0000256" key="3">
    <source>
        <dbReference type="PIRSR" id="PIRSR601461-1"/>
    </source>
</evidence>
<comment type="caution">
    <text evidence="7">The sequence shown here is derived from an EMBL/GenBank/DDBJ whole genome shotgun (WGS) entry which is preliminary data.</text>
</comment>
<feature type="signal peptide" evidence="5">
    <location>
        <begin position="1"/>
        <end position="18"/>
    </location>
</feature>
<dbReference type="GO" id="GO:0004190">
    <property type="term" value="F:aspartic-type endopeptidase activity"/>
    <property type="evidence" value="ECO:0007669"/>
    <property type="project" value="UniProtKB-KW"/>
</dbReference>
<dbReference type="PROSITE" id="PS51767">
    <property type="entry name" value="PEPTIDASE_A1"/>
    <property type="match status" value="1"/>
</dbReference>
<dbReference type="SUPFAM" id="SSF50630">
    <property type="entry name" value="Acid proteases"/>
    <property type="match status" value="1"/>
</dbReference>
<evidence type="ECO:0000256" key="5">
    <source>
        <dbReference type="SAM" id="SignalP"/>
    </source>
</evidence>
<protein>
    <submittedName>
        <fullName evidence="7">Aspartic peptidase A1</fullName>
    </submittedName>
</protein>
<dbReference type="InterPro" id="IPR033121">
    <property type="entry name" value="PEPTIDASE_A1"/>
</dbReference>
<evidence type="ECO:0000259" key="6">
    <source>
        <dbReference type="PROSITE" id="PS51767"/>
    </source>
</evidence>
<dbReference type="InterPro" id="IPR021109">
    <property type="entry name" value="Peptidase_aspartic_dom_sf"/>
</dbReference>
<dbReference type="Gene3D" id="2.40.70.10">
    <property type="entry name" value="Acid Proteases"/>
    <property type="match status" value="2"/>
</dbReference>
<sequence length="410" mass="43095">MPFTVVVAFLFLAFSVDANPVLITSSPVTLPISRHLNLSSIHNLVHHDQTRARYMKNNVECSEPKLESHVVVNEPVTNSAVQYTASVGVGSPPTYYNLVIDTGSSNTWIGAGTEYVKTSTSVETSDTVSVSYGSGSFSGNEYTDSVTLASNLVVTKQSIGVAALSSGFEDVDGILGIGPVDLTVGTLSPSIESGIPTVTDKLFSNGQISVHSIGISFEPTTVTSTVNGEISWGGTDSSKYTGSIAYIPLTTSSPANLYWGINSSIRYGKSQTILSNTAGIVDTGTTLVLIASDAFKKYKTATGSAADSTTGLLKISSSQYAALSSLYLVTAKGTFELTPNAQIWPRSLNSEIGGSSSSIYLIVADLGHNSGQGLDFIAGMTFLERYYSVYDTANKRVGLATTSYTTATSN</sequence>
<dbReference type="GO" id="GO:0006508">
    <property type="term" value="P:proteolysis"/>
    <property type="evidence" value="ECO:0007669"/>
    <property type="project" value="UniProtKB-KW"/>
</dbReference>
<feature type="active site" evidence="3">
    <location>
        <position position="101"/>
    </location>
</feature>
<keyword evidence="4" id="KW-0378">Hydrolase</keyword>
<feature type="active site" evidence="3">
    <location>
        <position position="282"/>
    </location>
</feature>
<evidence type="ECO:0000256" key="2">
    <source>
        <dbReference type="ARBA" id="ARBA00022750"/>
    </source>
</evidence>
<gene>
    <name evidence="7" type="ORF">BDN70DRAFT_870284</name>
</gene>
<accession>A0A9P5ZHY7</accession>
<dbReference type="InterPro" id="IPR001969">
    <property type="entry name" value="Aspartic_peptidase_AS"/>
</dbReference>
<dbReference type="PANTHER" id="PTHR47966:SF74">
    <property type="entry name" value="AGR407CP"/>
    <property type="match status" value="1"/>
</dbReference>
<dbReference type="InterPro" id="IPR034164">
    <property type="entry name" value="Pepsin-like_dom"/>
</dbReference>
<evidence type="ECO:0000256" key="4">
    <source>
        <dbReference type="RuleBase" id="RU000454"/>
    </source>
</evidence>
<dbReference type="PROSITE" id="PS00141">
    <property type="entry name" value="ASP_PROTEASE"/>
    <property type="match status" value="2"/>
</dbReference>
<dbReference type="Proteomes" id="UP000807469">
    <property type="component" value="Unassembled WGS sequence"/>
</dbReference>
<dbReference type="InterPro" id="IPR001461">
    <property type="entry name" value="Aspartic_peptidase_A1"/>
</dbReference>
<name>A0A9P5ZHY7_9AGAR</name>
<dbReference type="PRINTS" id="PR00792">
    <property type="entry name" value="PEPSIN"/>
</dbReference>
<dbReference type="OrthoDB" id="660550at2759"/>
<dbReference type="CDD" id="cd05471">
    <property type="entry name" value="pepsin_like"/>
    <property type="match status" value="1"/>
</dbReference>
<evidence type="ECO:0000256" key="1">
    <source>
        <dbReference type="ARBA" id="ARBA00007447"/>
    </source>
</evidence>